<name>A0A840CT90_9BACT</name>
<dbReference type="Pfam" id="PF04230">
    <property type="entry name" value="PS_pyruv_trans"/>
    <property type="match status" value="1"/>
</dbReference>
<evidence type="ECO:0000313" key="3">
    <source>
        <dbReference type="Proteomes" id="UP000555103"/>
    </source>
</evidence>
<dbReference type="Proteomes" id="UP000555103">
    <property type="component" value="Unassembled WGS sequence"/>
</dbReference>
<dbReference type="EMBL" id="JACIEP010000013">
    <property type="protein sequence ID" value="MBB4037358.1"/>
    <property type="molecule type" value="Genomic_DNA"/>
</dbReference>
<comment type="caution">
    <text evidence="2">The sequence shown here is derived from an EMBL/GenBank/DDBJ whole genome shotgun (WGS) entry which is preliminary data.</text>
</comment>
<evidence type="ECO:0000313" key="2">
    <source>
        <dbReference type="EMBL" id="MBB4037358.1"/>
    </source>
</evidence>
<keyword evidence="3" id="KW-1185">Reference proteome</keyword>
<reference evidence="2 3" key="1">
    <citation type="submission" date="2020-08" db="EMBL/GenBank/DDBJ databases">
        <title>Genomic Encyclopedia of Type Strains, Phase IV (KMG-IV): sequencing the most valuable type-strain genomes for metagenomic binning, comparative biology and taxonomic classification.</title>
        <authorList>
            <person name="Goeker M."/>
        </authorList>
    </citation>
    <scope>NUCLEOTIDE SEQUENCE [LARGE SCALE GENOMIC DNA]</scope>
    <source>
        <strain evidence="2 3">DSM 104969</strain>
    </source>
</reference>
<protein>
    <recommendedName>
        <fullName evidence="1">Polysaccharide pyruvyl transferase domain-containing protein</fullName>
    </recommendedName>
</protein>
<organism evidence="2 3">
    <name type="scientific">Dysgonomonas hofstadii</name>
    <dbReference type="NCBI Taxonomy" id="637886"/>
    <lineage>
        <taxon>Bacteria</taxon>
        <taxon>Pseudomonadati</taxon>
        <taxon>Bacteroidota</taxon>
        <taxon>Bacteroidia</taxon>
        <taxon>Bacteroidales</taxon>
        <taxon>Dysgonomonadaceae</taxon>
        <taxon>Dysgonomonas</taxon>
    </lineage>
</organism>
<proteinExistence type="predicted"/>
<dbReference type="InterPro" id="IPR007345">
    <property type="entry name" value="Polysacch_pyruvyl_Trfase"/>
</dbReference>
<dbReference type="AlphaFoldDB" id="A0A840CT90"/>
<sequence length="409" mass="47394">MKIGLLTYHAVANFGAQLQTFSTVSYLRNNGYDPVIINWFPEDLENFYKKIIPQKQLNEHSKFILENMPITQLCRTEADVISVIEEENIEGVIIGSDAILNYQTFRSRINLTKKGLKLDKKESNRAYPNPFWGSFATKLNKKIPIVMMSASAQNSSYTQIHNSLRKKMQESLLNFDFITVRDKWAQNMVKYLTQGKRIPMITPDPVFGFNYNAEKAIPTKEEILSKFNLPEKYILLSFNENGGYSVSEDWFDTFEQLANKAGYSAVALCMQSGIKFKNNLKYKIDIPLAPFDWYALIKYSQGYIGHKMHPIVISLHNANPFFSFDNFGIVRFKYFVNYKSSKIFHILNEAGLLKNRCTALGRFSYKEPAPEMVLDCILNFDKKKCKEFSDRYLNCYVNMMKDIENTLRS</sequence>
<accession>A0A840CT90</accession>
<dbReference type="RefSeq" id="WP_183308202.1">
    <property type="nucleotide sequence ID" value="NZ_JACIEP010000013.1"/>
</dbReference>
<evidence type="ECO:0000259" key="1">
    <source>
        <dbReference type="Pfam" id="PF04230"/>
    </source>
</evidence>
<gene>
    <name evidence="2" type="ORF">GGR21_003275</name>
</gene>
<feature type="domain" description="Polysaccharide pyruvyl transferase" evidence="1">
    <location>
        <begin position="13"/>
        <end position="326"/>
    </location>
</feature>